<keyword evidence="1" id="KW-1133">Transmembrane helix</keyword>
<accession>A0A5K7SGD0</accession>
<evidence type="ECO:0000259" key="2">
    <source>
        <dbReference type="SMART" id="SM00014"/>
    </source>
</evidence>
<dbReference type="Gene3D" id="1.20.144.10">
    <property type="entry name" value="Phosphatidic acid phosphatase type 2/haloperoxidase"/>
    <property type="match status" value="2"/>
</dbReference>
<evidence type="ECO:0000313" key="3">
    <source>
        <dbReference type="EMBL" id="BBE20539.1"/>
    </source>
</evidence>
<evidence type="ECO:0000256" key="1">
    <source>
        <dbReference type="SAM" id="Phobius"/>
    </source>
</evidence>
<proteinExistence type="predicted"/>
<dbReference type="Pfam" id="PF01569">
    <property type="entry name" value="PAP2"/>
    <property type="match status" value="1"/>
</dbReference>
<feature type="domain" description="Phosphatidic acid phosphatase type 2/haloperoxidase" evidence="2">
    <location>
        <begin position="58"/>
        <end position="176"/>
    </location>
</feature>
<dbReference type="PANTHER" id="PTHR14969">
    <property type="entry name" value="SPHINGOSINE-1-PHOSPHATE PHOSPHOHYDROLASE"/>
    <property type="match status" value="1"/>
</dbReference>
<feature type="transmembrane region" description="Helical" evidence="1">
    <location>
        <begin position="134"/>
        <end position="155"/>
    </location>
</feature>
<keyword evidence="4" id="KW-1185">Reference proteome</keyword>
<organism evidence="3 4">
    <name type="scientific">Aquipluma nitroreducens</name>
    <dbReference type="NCBI Taxonomy" id="2010828"/>
    <lineage>
        <taxon>Bacteria</taxon>
        <taxon>Pseudomonadati</taxon>
        <taxon>Bacteroidota</taxon>
        <taxon>Bacteroidia</taxon>
        <taxon>Marinilabiliales</taxon>
        <taxon>Prolixibacteraceae</taxon>
        <taxon>Aquipluma</taxon>
    </lineage>
</organism>
<keyword evidence="1" id="KW-0472">Membrane</keyword>
<dbReference type="SUPFAM" id="SSF48317">
    <property type="entry name" value="Acid phosphatase/Vanadium-dependent haloperoxidase"/>
    <property type="match status" value="1"/>
</dbReference>
<evidence type="ECO:0000313" key="4">
    <source>
        <dbReference type="Proteomes" id="UP001193389"/>
    </source>
</evidence>
<dbReference type="SMART" id="SM00014">
    <property type="entry name" value="acidPPc"/>
    <property type="match status" value="1"/>
</dbReference>
<feature type="transmembrane region" description="Helical" evidence="1">
    <location>
        <begin position="26"/>
        <end position="48"/>
    </location>
</feature>
<name>A0A5K7SGD0_9BACT</name>
<dbReference type="Proteomes" id="UP001193389">
    <property type="component" value="Chromosome"/>
</dbReference>
<dbReference type="AlphaFoldDB" id="A0A5K7SGD0"/>
<feature type="transmembrane region" description="Helical" evidence="1">
    <location>
        <begin position="106"/>
        <end position="127"/>
    </location>
</feature>
<gene>
    <name evidence="3" type="ORF">AQPE_4733</name>
</gene>
<feature type="transmembrane region" description="Helical" evidence="1">
    <location>
        <begin position="55"/>
        <end position="77"/>
    </location>
</feature>
<dbReference type="RefSeq" id="WP_318348681.1">
    <property type="nucleotide sequence ID" value="NZ_AP018694.1"/>
</dbReference>
<dbReference type="InterPro" id="IPR000326">
    <property type="entry name" value="PAP2/HPO"/>
</dbReference>
<dbReference type="EMBL" id="AP018694">
    <property type="protein sequence ID" value="BBE20539.1"/>
    <property type="molecule type" value="Genomic_DNA"/>
</dbReference>
<dbReference type="InterPro" id="IPR036938">
    <property type="entry name" value="PAP2/HPO_sf"/>
</dbReference>
<dbReference type="PANTHER" id="PTHR14969:SF13">
    <property type="entry name" value="AT30094P"/>
    <property type="match status" value="1"/>
</dbReference>
<sequence length="198" mass="22511">MEYLKQLDTQLFMLINGSHNAFFDPMMYWLSDKLIWIPMYLLIIFLMIRRYKMQGVLMLVFVALTITLCDQTASGLLKNTVQRLRPSHEPSLSGLIYLSKAGPGGLYGFASSHAANVFGLATFLCFVLDSKFRYLKYGLFLWAFLVAYSRIYNGVHYPGDVLAGSLIGITFGYLMAKAYFSTNEYLKKKAKPDSQTNI</sequence>
<dbReference type="KEGG" id="anf:AQPE_4733"/>
<keyword evidence="1" id="KW-0812">Transmembrane</keyword>
<reference evidence="3" key="1">
    <citation type="journal article" date="2020" name="Int. J. Syst. Evol. Microbiol.">
        <title>Aquipluma nitroreducens gen. nov. sp. nov., a novel facultatively anaerobic bacterium isolated from a freshwater lake.</title>
        <authorList>
            <person name="Watanabe M."/>
            <person name="Kojima H."/>
            <person name="Fukui M."/>
        </authorList>
    </citation>
    <scope>NUCLEOTIDE SEQUENCE</scope>
    <source>
        <strain evidence="3">MeG22</strain>
    </source>
</reference>
<feature type="transmembrane region" description="Helical" evidence="1">
    <location>
        <begin position="161"/>
        <end position="180"/>
    </location>
</feature>
<protein>
    <submittedName>
        <fullName evidence="3">Membrane-associated phospholipid phosphatase</fullName>
    </submittedName>
</protein>
<dbReference type="CDD" id="cd03395">
    <property type="entry name" value="PAP2_like_4"/>
    <property type="match status" value="1"/>
</dbReference>